<organism evidence="6 7">
    <name type="scientific">Fimbriiglobus ruber</name>
    <dbReference type="NCBI Taxonomy" id="1908690"/>
    <lineage>
        <taxon>Bacteria</taxon>
        <taxon>Pseudomonadati</taxon>
        <taxon>Planctomycetota</taxon>
        <taxon>Planctomycetia</taxon>
        <taxon>Gemmatales</taxon>
        <taxon>Gemmataceae</taxon>
        <taxon>Fimbriiglobus</taxon>
    </lineage>
</organism>
<name>A0A225DSH5_9BACT</name>
<dbReference type="GO" id="GO:0006654">
    <property type="term" value="P:phosphatidic acid biosynthetic process"/>
    <property type="evidence" value="ECO:0007669"/>
    <property type="project" value="TreeGrafter"/>
</dbReference>
<evidence type="ECO:0000259" key="5">
    <source>
        <dbReference type="SMART" id="SM00563"/>
    </source>
</evidence>
<keyword evidence="3 6" id="KW-0012">Acyltransferase</keyword>
<evidence type="ECO:0000313" key="6">
    <source>
        <dbReference type="EMBL" id="OWK44372.1"/>
    </source>
</evidence>
<accession>A0A225DSH5</accession>
<protein>
    <submittedName>
        <fullName evidence="6">Lysophospholipid transporter LplT / 2-acylglycerophosphoethanolamine acyltransferase</fullName>
    </submittedName>
</protein>
<dbReference type="OrthoDB" id="9812274at2"/>
<keyword evidence="2 6" id="KW-0808">Transferase</keyword>
<dbReference type="CDD" id="cd07989">
    <property type="entry name" value="LPLAT_AGPAT-like"/>
    <property type="match status" value="1"/>
</dbReference>
<dbReference type="InterPro" id="IPR002123">
    <property type="entry name" value="Plipid/glycerol_acylTrfase"/>
</dbReference>
<dbReference type="PANTHER" id="PTHR10434">
    <property type="entry name" value="1-ACYL-SN-GLYCEROL-3-PHOSPHATE ACYLTRANSFERASE"/>
    <property type="match status" value="1"/>
</dbReference>
<evidence type="ECO:0000256" key="3">
    <source>
        <dbReference type="ARBA" id="ARBA00023315"/>
    </source>
</evidence>
<comment type="pathway">
    <text evidence="1">Lipid metabolism.</text>
</comment>
<reference evidence="7" key="1">
    <citation type="submission" date="2017-06" db="EMBL/GenBank/DDBJ databases">
        <title>Genome analysis of Fimbriiglobus ruber SP5, the first member of the order Planctomycetales with confirmed chitinolytic capability.</title>
        <authorList>
            <person name="Ravin N.V."/>
            <person name="Rakitin A.L."/>
            <person name="Ivanova A.A."/>
            <person name="Beletsky A.V."/>
            <person name="Kulichevskaya I.S."/>
            <person name="Mardanov A.V."/>
            <person name="Dedysh S.N."/>
        </authorList>
    </citation>
    <scope>NUCLEOTIDE SEQUENCE [LARGE SCALE GENOMIC DNA]</scope>
    <source>
        <strain evidence="7">SP5</strain>
    </source>
</reference>
<dbReference type="SUPFAM" id="SSF69593">
    <property type="entry name" value="Glycerol-3-phosphate (1)-acyltransferase"/>
    <property type="match status" value="1"/>
</dbReference>
<dbReference type="Proteomes" id="UP000214646">
    <property type="component" value="Unassembled WGS sequence"/>
</dbReference>
<keyword evidence="4" id="KW-1133">Transmembrane helix</keyword>
<dbReference type="AlphaFoldDB" id="A0A225DSH5"/>
<feature type="domain" description="Phospholipid/glycerol acyltransferase" evidence="5">
    <location>
        <begin position="211"/>
        <end position="329"/>
    </location>
</feature>
<sequence length="412" mass="46131">MSTSIPTRQYPDRTFFFADVLLLCFGLVFGVSFCAFVGGLGTIEEQLPRVPTFFGAWFVGLLLPRLYFNRFRVLAFTPYCATAALVVAAVAELTWWSNVAVALFCLFEGVALGAILRYRDTFRVRYLNFLLAAAVGAGVALTFIVYCTTNRDSETNYPRLLFVASAVLAAAAVASLLRVAVELFVEKLFGISYRVRGHGPGFATLSKTGPVLVIANHASWFDPLFLATLIQRPTTPMMTASFYDKPGLRQLMYYVFNTIRVPEIAARREAPEVREAIAALDAGKCVVIFPEGYLRRSDDQILRRFGQGVWQILKERPDTPVMSCWIEGVWGTFFSHYKGPPTKNKKFDLWLPIRVSASAPEVVPAETLKHHLRTRIYLMNKVLDARTHLGLPAVPRVELPARDDEKDSPIQE</sequence>
<evidence type="ECO:0000313" key="7">
    <source>
        <dbReference type="Proteomes" id="UP000214646"/>
    </source>
</evidence>
<feature type="transmembrane region" description="Helical" evidence="4">
    <location>
        <begin position="160"/>
        <end position="181"/>
    </location>
</feature>
<dbReference type="EMBL" id="NIDE01000003">
    <property type="protein sequence ID" value="OWK44372.1"/>
    <property type="molecule type" value="Genomic_DNA"/>
</dbReference>
<dbReference type="RefSeq" id="WP_088253654.1">
    <property type="nucleotide sequence ID" value="NZ_NIDE01000003.1"/>
</dbReference>
<comment type="caution">
    <text evidence="6">The sequence shown here is derived from an EMBL/GenBank/DDBJ whole genome shotgun (WGS) entry which is preliminary data.</text>
</comment>
<keyword evidence="4" id="KW-0472">Membrane</keyword>
<feature type="transmembrane region" description="Helical" evidence="4">
    <location>
        <begin position="20"/>
        <end position="43"/>
    </location>
</feature>
<feature type="transmembrane region" description="Helical" evidence="4">
    <location>
        <begin position="49"/>
        <end position="68"/>
    </location>
</feature>
<evidence type="ECO:0000256" key="1">
    <source>
        <dbReference type="ARBA" id="ARBA00005189"/>
    </source>
</evidence>
<dbReference type="Pfam" id="PF01553">
    <property type="entry name" value="Acyltransferase"/>
    <property type="match status" value="1"/>
</dbReference>
<gene>
    <name evidence="6" type="ORF">FRUB_02304</name>
</gene>
<dbReference type="GO" id="GO:0003841">
    <property type="term" value="F:1-acylglycerol-3-phosphate O-acyltransferase activity"/>
    <property type="evidence" value="ECO:0007669"/>
    <property type="project" value="TreeGrafter"/>
</dbReference>
<keyword evidence="4" id="KW-0812">Transmembrane</keyword>
<dbReference type="SMART" id="SM00563">
    <property type="entry name" value="PlsC"/>
    <property type="match status" value="1"/>
</dbReference>
<keyword evidence="7" id="KW-1185">Reference proteome</keyword>
<evidence type="ECO:0000256" key="2">
    <source>
        <dbReference type="ARBA" id="ARBA00022679"/>
    </source>
</evidence>
<evidence type="ECO:0000256" key="4">
    <source>
        <dbReference type="SAM" id="Phobius"/>
    </source>
</evidence>
<feature type="transmembrane region" description="Helical" evidence="4">
    <location>
        <begin position="128"/>
        <end position="148"/>
    </location>
</feature>
<dbReference type="PANTHER" id="PTHR10434:SF11">
    <property type="entry name" value="1-ACYL-SN-GLYCEROL-3-PHOSPHATE ACYLTRANSFERASE"/>
    <property type="match status" value="1"/>
</dbReference>
<proteinExistence type="predicted"/>